<keyword evidence="12 18" id="KW-0249">Electron transport</keyword>
<evidence type="ECO:0000313" key="23">
    <source>
        <dbReference type="Proteomes" id="UP000542776"/>
    </source>
</evidence>
<dbReference type="InterPro" id="IPR035973">
    <property type="entry name" value="Cyt_c_oxidase_su3-like_sf"/>
</dbReference>
<comment type="subcellular location">
    <subcellularLocation>
        <location evidence="1">Cell membrane</location>
        <topology evidence="1">Multi-pass membrane protein</topology>
    </subcellularLocation>
</comment>
<dbReference type="InterPro" id="IPR000298">
    <property type="entry name" value="Cyt_c_oxidase-like_su3"/>
</dbReference>
<evidence type="ECO:0000259" key="21">
    <source>
        <dbReference type="PROSITE" id="PS50855"/>
    </source>
</evidence>
<keyword evidence="7 18" id="KW-0349">Heme</keyword>
<evidence type="ECO:0000256" key="18">
    <source>
        <dbReference type="RuleBase" id="RU000370"/>
    </source>
</evidence>
<keyword evidence="11" id="KW-1278">Translocase</keyword>
<evidence type="ECO:0000256" key="11">
    <source>
        <dbReference type="ARBA" id="ARBA00022967"/>
    </source>
</evidence>
<evidence type="ECO:0000256" key="3">
    <source>
        <dbReference type="ARBA" id="ARBA00009578"/>
    </source>
</evidence>
<evidence type="ECO:0000256" key="4">
    <source>
        <dbReference type="ARBA" id="ARBA00012949"/>
    </source>
</evidence>
<evidence type="ECO:0000256" key="14">
    <source>
        <dbReference type="ARBA" id="ARBA00023004"/>
    </source>
</evidence>
<dbReference type="EMBL" id="JACIEK010000001">
    <property type="protein sequence ID" value="MBB3997297.1"/>
    <property type="molecule type" value="Genomic_DNA"/>
</dbReference>
<feature type="transmembrane region" description="Helical" evidence="19">
    <location>
        <begin position="444"/>
        <end position="469"/>
    </location>
</feature>
<dbReference type="Proteomes" id="UP000542776">
    <property type="component" value="Unassembled WGS sequence"/>
</dbReference>
<sequence length="859" mass="92948">MSDVAPPDAFAHTADAVVDRPPALTPAQRELERIWSTPPGWGRLSAVNHTVLGRRFMVAAFVFFAIGGALAMLIRAQLASPRSAFLGPDLYNQIFTMHGTVMMFLFAIPMFEGVAIYLLPKMLGARDFAFPRLTALGFWCYVFGGGILIAALLAGAAPDGGWFMYTPLSSSTHSPGINADVWLLGVTFVEVSAMAAAVELVVSILRFRAPGMTLARMPLFGWYILVTAGMMLVGFPPLILGSILLEVERAFDLPFFDPTRGGDPLLWQHLFWLFGHPEVYIIFLPAAGIVSTILPVLVGRPLIGYSWVVVSVAATGFLSFGLWVHHMFAVGIPHLAQAFFSAASILVAVPTGVQIFLWLGTMLAGRPRMSVPMLYLFGFFSVFVCGGLTGVMVAVVPFDWQVHDTHFVVAHLHYVLVGGFVFPMLAAAYYYLPHVTGRQPVYAVGVLAFWLIFVGFNLTFFVMHLTGLLGMPRRWAYVPEGLGWEWPNLVSSIGGFVTTAGFALFAVDMLFQFRFGRPSPPDPWSAETLEWATATPPRPYAFAALPEVAGRAPLKDDPGLRERLDRGEGFLAVPRNGWQETLVVDAATAQPLHIAVLPRPSFLPLWSALAIGGFVLSLLFKLYWFSPVAILLVTASFLAWGPSSGHRRSFGALDAGRGLSLKVHAEVERPPTWWGLMLLLVANATLFASLLFGALFLWLTAPLWPALLDVSLPLPKRAALVIAAAAAAILAHLALARARRTGPDAAVPMLAGAALAQVLAAALGVWLLAVHVPDPTRHAYPALVFAFLAYLVLHAAIGAVLAGFGIWRCRAGFVARDRLGDLAIGTLWHDYTAAATLIAVLFLAALEALIPFGALMVQP</sequence>
<evidence type="ECO:0000256" key="8">
    <source>
        <dbReference type="ARBA" id="ARBA00022660"/>
    </source>
</evidence>
<feature type="transmembrane region" description="Helical" evidence="19">
    <location>
        <begin position="673"/>
        <end position="698"/>
    </location>
</feature>
<keyword evidence="14" id="KW-0408">Iron</keyword>
<dbReference type="AlphaFoldDB" id="A0A7W6E9N8"/>
<dbReference type="GO" id="GO:0015990">
    <property type="term" value="P:electron transport coupled proton transport"/>
    <property type="evidence" value="ECO:0007669"/>
    <property type="project" value="InterPro"/>
</dbReference>
<comment type="pathway">
    <text evidence="2">Energy metabolism; oxidative phosphorylation.</text>
</comment>
<dbReference type="GO" id="GO:0006119">
    <property type="term" value="P:oxidative phosphorylation"/>
    <property type="evidence" value="ECO:0007669"/>
    <property type="project" value="UniProtKB-UniPathway"/>
</dbReference>
<evidence type="ECO:0000259" key="20">
    <source>
        <dbReference type="PROSITE" id="PS50253"/>
    </source>
</evidence>
<dbReference type="InterPro" id="IPR036927">
    <property type="entry name" value="Cyt_c_oxase-like_su1_sf"/>
</dbReference>
<dbReference type="SUPFAM" id="SSF81452">
    <property type="entry name" value="Cytochrome c oxidase subunit III-like"/>
    <property type="match status" value="1"/>
</dbReference>
<evidence type="ECO:0000256" key="7">
    <source>
        <dbReference type="ARBA" id="ARBA00022617"/>
    </source>
</evidence>
<feature type="transmembrane region" description="Helical" evidence="19">
    <location>
        <begin position="602"/>
        <end position="618"/>
    </location>
</feature>
<evidence type="ECO:0000256" key="10">
    <source>
        <dbReference type="ARBA" id="ARBA00022723"/>
    </source>
</evidence>
<feature type="transmembrane region" description="Helical" evidence="19">
    <location>
        <begin position="747"/>
        <end position="770"/>
    </location>
</feature>
<feature type="transmembrane region" description="Helical" evidence="19">
    <location>
        <begin position="828"/>
        <end position="850"/>
    </location>
</feature>
<feature type="transmembrane region" description="Helical" evidence="19">
    <location>
        <begin position="489"/>
        <end position="511"/>
    </location>
</feature>
<evidence type="ECO:0000256" key="2">
    <source>
        <dbReference type="ARBA" id="ARBA00004673"/>
    </source>
</evidence>
<dbReference type="PANTHER" id="PTHR10422:SF35">
    <property type="entry name" value="CYTOCHROME BO(3) UBIQUINOL OXIDASE SUBUNIT 1"/>
    <property type="match status" value="1"/>
</dbReference>
<dbReference type="PANTHER" id="PTHR10422">
    <property type="entry name" value="CYTOCHROME C OXIDASE SUBUNIT 1"/>
    <property type="match status" value="1"/>
</dbReference>
<keyword evidence="13 19" id="KW-1133">Transmembrane helix</keyword>
<reference evidence="22 23" key="1">
    <citation type="submission" date="2020-08" db="EMBL/GenBank/DDBJ databases">
        <title>Genomic Encyclopedia of Type Strains, Phase IV (KMG-IV): sequencing the most valuable type-strain genomes for metagenomic binning, comparative biology and taxonomic classification.</title>
        <authorList>
            <person name="Goeker M."/>
        </authorList>
    </citation>
    <scope>NUCLEOTIDE SEQUENCE [LARGE SCALE GENOMIC DNA]</scope>
    <source>
        <strain evidence="22 23">DSM 102238</strain>
    </source>
</reference>
<feature type="transmembrane region" description="Helical" evidence="19">
    <location>
        <begin position="305"/>
        <end position="326"/>
    </location>
</feature>
<name>A0A7W6E9N8_9HYPH</name>
<dbReference type="PROSITE" id="PS50253">
    <property type="entry name" value="COX3"/>
    <property type="match status" value="1"/>
</dbReference>
<dbReference type="Gene3D" id="1.20.120.80">
    <property type="entry name" value="Cytochrome c oxidase, subunit III, four-helix bundle"/>
    <property type="match status" value="1"/>
</dbReference>
<evidence type="ECO:0000256" key="13">
    <source>
        <dbReference type="ARBA" id="ARBA00022989"/>
    </source>
</evidence>
<comment type="catalytic activity">
    <reaction evidence="17">
        <text>4 Fe(II)-[cytochrome c] + O2 + 8 H(+)(in) = 4 Fe(III)-[cytochrome c] + 2 H2O + 4 H(+)(out)</text>
        <dbReference type="Rhea" id="RHEA:11436"/>
        <dbReference type="Rhea" id="RHEA-COMP:10350"/>
        <dbReference type="Rhea" id="RHEA-COMP:14399"/>
        <dbReference type="ChEBI" id="CHEBI:15377"/>
        <dbReference type="ChEBI" id="CHEBI:15378"/>
        <dbReference type="ChEBI" id="CHEBI:15379"/>
        <dbReference type="ChEBI" id="CHEBI:29033"/>
        <dbReference type="ChEBI" id="CHEBI:29034"/>
        <dbReference type="EC" id="7.1.1.9"/>
    </reaction>
</comment>
<dbReference type="GO" id="GO:0022904">
    <property type="term" value="P:respiratory electron transport chain"/>
    <property type="evidence" value="ECO:0007669"/>
    <property type="project" value="InterPro"/>
</dbReference>
<feature type="transmembrane region" description="Helical" evidence="19">
    <location>
        <begin position="219"/>
        <end position="245"/>
    </location>
</feature>
<feature type="transmembrane region" description="Helical" evidence="19">
    <location>
        <begin position="373"/>
        <end position="398"/>
    </location>
</feature>
<feature type="domain" description="Cytochrome oxidase subunit I profile" evidence="21">
    <location>
        <begin position="29"/>
        <end position="549"/>
    </location>
</feature>
<dbReference type="GO" id="GO:0004129">
    <property type="term" value="F:cytochrome-c oxidase activity"/>
    <property type="evidence" value="ECO:0007669"/>
    <property type="project" value="UniProtKB-EC"/>
</dbReference>
<keyword evidence="15" id="KW-0186">Copper</keyword>
<dbReference type="Gene3D" id="1.20.210.10">
    <property type="entry name" value="Cytochrome c oxidase-like, subunit I domain"/>
    <property type="match status" value="1"/>
</dbReference>
<feature type="transmembrane region" description="Helical" evidence="19">
    <location>
        <begin position="410"/>
        <end position="432"/>
    </location>
</feature>
<dbReference type="EC" id="7.1.1.9" evidence="4"/>
<keyword evidence="16 19" id="KW-0472">Membrane</keyword>
<feature type="transmembrane region" description="Helical" evidence="19">
    <location>
        <begin position="279"/>
        <end position="298"/>
    </location>
</feature>
<evidence type="ECO:0000256" key="6">
    <source>
        <dbReference type="ARBA" id="ARBA00022475"/>
    </source>
</evidence>
<dbReference type="Pfam" id="PF00115">
    <property type="entry name" value="COX1"/>
    <property type="match status" value="1"/>
</dbReference>
<comment type="similarity">
    <text evidence="3 18">Belongs to the heme-copper respiratory oxidase family.</text>
</comment>
<feature type="transmembrane region" description="Helical" evidence="19">
    <location>
        <begin position="94"/>
        <end position="118"/>
    </location>
</feature>
<dbReference type="SUPFAM" id="SSF81442">
    <property type="entry name" value="Cytochrome c oxidase subunit I-like"/>
    <property type="match status" value="1"/>
</dbReference>
<dbReference type="GO" id="GO:0020037">
    <property type="term" value="F:heme binding"/>
    <property type="evidence" value="ECO:0007669"/>
    <property type="project" value="InterPro"/>
</dbReference>
<feature type="transmembrane region" description="Helical" evidence="19">
    <location>
        <begin position="718"/>
        <end position="735"/>
    </location>
</feature>
<evidence type="ECO:0000256" key="16">
    <source>
        <dbReference type="ARBA" id="ARBA00023136"/>
    </source>
</evidence>
<protein>
    <recommendedName>
        <fullName evidence="4">cytochrome-c oxidase</fullName>
        <ecNumber evidence="4">7.1.1.9</ecNumber>
    </recommendedName>
</protein>
<dbReference type="PROSITE" id="PS50855">
    <property type="entry name" value="COX1"/>
    <property type="match status" value="1"/>
</dbReference>
<organism evidence="22 23">
    <name type="scientific">Aureimonas pseudogalii</name>
    <dbReference type="NCBI Taxonomy" id="1744844"/>
    <lineage>
        <taxon>Bacteria</taxon>
        <taxon>Pseudomonadati</taxon>
        <taxon>Pseudomonadota</taxon>
        <taxon>Alphaproteobacteria</taxon>
        <taxon>Hyphomicrobiales</taxon>
        <taxon>Aurantimonadaceae</taxon>
        <taxon>Aureimonas</taxon>
    </lineage>
</organism>
<dbReference type="GO" id="GO:0046872">
    <property type="term" value="F:metal ion binding"/>
    <property type="evidence" value="ECO:0007669"/>
    <property type="project" value="UniProtKB-KW"/>
</dbReference>
<proteinExistence type="inferred from homology"/>
<dbReference type="UniPathway" id="UPA00705"/>
<keyword evidence="23" id="KW-1185">Reference proteome</keyword>
<accession>A0A7W6E9N8</accession>
<dbReference type="InterPro" id="IPR023616">
    <property type="entry name" value="Cyt_c_oxase-like_su1_dom"/>
</dbReference>
<evidence type="ECO:0000313" key="22">
    <source>
        <dbReference type="EMBL" id="MBB3997297.1"/>
    </source>
</evidence>
<dbReference type="InterPro" id="IPR013833">
    <property type="entry name" value="Cyt_c_oxidase_su3_a-hlx"/>
</dbReference>
<evidence type="ECO:0000256" key="15">
    <source>
        <dbReference type="ARBA" id="ARBA00023008"/>
    </source>
</evidence>
<keyword evidence="6" id="KW-1003">Cell membrane</keyword>
<feature type="transmembrane region" description="Helical" evidence="19">
    <location>
        <begin position="624"/>
        <end position="641"/>
    </location>
</feature>
<feature type="transmembrane region" description="Helical" evidence="19">
    <location>
        <begin position="338"/>
        <end position="361"/>
    </location>
</feature>
<dbReference type="PROSITE" id="PS00077">
    <property type="entry name" value="COX1_CUB"/>
    <property type="match status" value="1"/>
</dbReference>
<feature type="transmembrane region" description="Helical" evidence="19">
    <location>
        <begin position="181"/>
        <end position="207"/>
    </location>
</feature>
<evidence type="ECO:0000256" key="9">
    <source>
        <dbReference type="ARBA" id="ARBA00022692"/>
    </source>
</evidence>
<feature type="domain" description="Heme-copper oxidase subunit III family profile" evidence="20">
    <location>
        <begin position="591"/>
        <end position="847"/>
    </location>
</feature>
<keyword evidence="10" id="KW-0479">Metal-binding</keyword>
<evidence type="ECO:0000256" key="1">
    <source>
        <dbReference type="ARBA" id="ARBA00004651"/>
    </source>
</evidence>
<evidence type="ECO:0000256" key="17">
    <source>
        <dbReference type="ARBA" id="ARBA00047816"/>
    </source>
</evidence>
<evidence type="ECO:0000256" key="19">
    <source>
        <dbReference type="SAM" id="Phobius"/>
    </source>
</evidence>
<evidence type="ECO:0000256" key="12">
    <source>
        <dbReference type="ARBA" id="ARBA00022982"/>
    </source>
</evidence>
<dbReference type="NCBIfam" id="TIGR02891">
    <property type="entry name" value="CtaD_CoxA"/>
    <property type="match status" value="1"/>
</dbReference>
<keyword evidence="9 18" id="KW-0812">Transmembrane</keyword>
<keyword evidence="5 18" id="KW-0813">Transport</keyword>
<dbReference type="InterPro" id="IPR023615">
    <property type="entry name" value="Cyt_c_Oxase_su1_BS"/>
</dbReference>
<gene>
    <name evidence="22" type="ORF">GGR04_001118</name>
</gene>
<dbReference type="RefSeq" id="WP_183198654.1">
    <property type="nucleotide sequence ID" value="NZ_JACIEK010000001.1"/>
</dbReference>
<dbReference type="InterPro" id="IPR000883">
    <property type="entry name" value="Cyt_C_Oxase_1"/>
</dbReference>
<feature type="transmembrane region" description="Helical" evidence="19">
    <location>
        <begin position="138"/>
        <end position="157"/>
    </location>
</feature>
<comment type="caution">
    <text evidence="22">The sequence shown here is derived from an EMBL/GenBank/DDBJ whole genome shotgun (WGS) entry which is preliminary data.</text>
</comment>
<keyword evidence="8 18" id="KW-0679">Respiratory chain</keyword>
<feature type="transmembrane region" description="Helical" evidence="19">
    <location>
        <begin position="782"/>
        <end position="807"/>
    </location>
</feature>
<dbReference type="InterPro" id="IPR014241">
    <property type="entry name" value="Cyt_c_oxidase_su1_bac"/>
</dbReference>
<evidence type="ECO:0000256" key="5">
    <source>
        <dbReference type="ARBA" id="ARBA00022448"/>
    </source>
</evidence>
<feature type="transmembrane region" description="Helical" evidence="19">
    <location>
        <begin position="56"/>
        <end position="74"/>
    </location>
</feature>
<dbReference type="GO" id="GO:0005886">
    <property type="term" value="C:plasma membrane"/>
    <property type="evidence" value="ECO:0007669"/>
    <property type="project" value="UniProtKB-SubCell"/>
</dbReference>
<dbReference type="PRINTS" id="PR01165">
    <property type="entry name" value="CYCOXIDASEI"/>
</dbReference>